<accession>A0A2T2XFC8</accession>
<dbReference type="Proteomes" id="UP000242972">
    <property type="component" value="Unassembled WGS sequence"/>
</dbReference>
<evidence type="ECO:0000313" key="2">
    <source>
        <dbReference type="EMBL" id="PSR33189.1"/>
    </source>
</evidence>
<reference evidence="2 3" key="1">
    <citation type="journal article" date="2014" name="BMC Genomics">
        <title>Comparison of environmental and isolate Sulfobacillus genomes reveals diverse carbon, sulfur, nitrogen, and hydrogen metabolisms.</title>
        <authorList>
            <person name="Justice N.B."/>
            <person name="Norman A."/>
            <person name="Brown C.T."/>
            <person name="Singh A."/>
            <person name="Thomas B.C."/>
            <person name="Banfield J.F."/>
        </authorList>
    </citation>
    <scope>NUCLEOTIDE SEQUENCE [LARGE SCALE GENOMIC DNA]</scope>
    <source>
        <strain evidence="2">AMDSBA4</strain>
    </source>
</reference>
<comment type="caution">
    <text evidence="2">The sequence shown here is derived from an EMBL/GenBank/DDBJ whole genome shotgun (WGS) entry which is preliminary data.</text>
</comment>
<organism evidence="2 3">
    <name type="scientific">Sulfobacillus benefaciens</name>
    <dbReference type="NCBI Taxonomy" id="453960"/>
    <lineage>
        <taxon>Bacteria</taxon>
        <taxon>Bacillati</taxon>
        <taxon>Bacillota</taxon>
        <taxon>Clostridia</taxon>
        <taxon>Eubacteriales</taxon>
        <taxon>Clostridiales Family XVII. Incertae Sedis</taxon>
        <taxon>Sulfobacillus</taxon>
    </lineage>
</organism>
<dbReference type="AlphaFoldDB" id="A0A2T2XFC8"/>
<dbReference type="CDD" id="cd11614">
    <property type="entry name" value="SAF_CpaB_FlgA_like"/>
    <property type="match status" value="1"/>
</dbReference>
<evidence type="ECO:0000313" key="3">
    <source>
        <dbReference type="Proteomes" id="UP000242972"/>
    </source>
</evidence>
<keyword evidence="1" id="KW-0812">Transmembrane</keyword>
<keyword evidence="1" id="KW-1133">Transmembrane helix</keyword>
<name>A0A2T2XFC8_9FIRM</name>
<evidence type="ECO:0000256" key="1">
    <source>
        <dbReference type="SAM" id="Phobius"/>
    </source>
</evidence>
<evidence type="ECO:0008006" key="4">
    <source>
        <dbReference type="Google" id="ProtNLM"/>
    </source>
</evidence>
<feature type="transmembrane region" description="Helical" evidence="1">
    <location>
        <begin position="12"/>
        <end position="32"/>
    </location>
</feature>
<gene>
    <name evidence="2" type="ORF">C7B46_11055</name>
</gene>
<sequence>MAVPFKIPRSGAIAMIVAGSLYAALSMPHLFVHTVQLPVATRYVSPGESLQPSDFTMATVAAKPLNVAPGQVLKNALVPGQVITNALLGVSRHVSGVLVAVTPSNAADIAVASPGSVVSIIVISNSGETWHSSAVPVVSASAGNNILGTQANAVLLRLPMSQAEKFLQMSTHAQVFLVGVGR</sequence>
<proteinExistence type="predicted"/>
<keyword evidence="1" id="KW-0472">Membrane</keyword>
<protein>
    <recommendedName>
        <fullName evidence="4">SAF domain-containing protein</fullName>
    </recommendedName>
</protein>
<dbReference type="EMBL" id="PXYW01000025">
    <property type="protein sequence ID" value="PSR33189.1"/>
    <property type="molecule type" value="Genomic_DNA"/>
</dbReference>